<reference evidence="3" key="2">
    <citation type="submission" date="2020-09" db="EMBL/GenBank/DDBJ databases">
        <authorList>
            <person name="Sun Q."/>
            <person name="Zhou Y."/>
        </authorList>
    </citation>
    <scope>NUCLEOTIDE SEQUENCE</scope>
    <source>
        <strain evidence="3">CGMCC 4.7201</strain>
    </source>
</reference>
<protein>
    <recommendedName>
        <fullName evidence="5">Lipoprotein</fullName>
    </recommendedName>
</protein>
<feature type="region of interest" description="Disordered" evidence="1">
    <location>
        <begin position="124"/>
        <end position="147"/>
    </location>
</feature>
<dbReference type="PROSITE" id="PS51257">
    <property type="entry name" value="PROKAR_LIPOPROTEIN"/>
    <property type="match status" value="1"/>
</dbReference>
<sequence>MRTRTTAQGVRVAGALLATVAALTLTTACSKEAEDKKPVVGKEDDGTRRRWLQCMHDAGQTQVKMTQDGQIVMPAGRPGDSDKAMAEAVKKCNSKVPGMQQLGRAKPDSESIKQARGLATCLRKNGVPDMADPEPKQPDTLVTPTGVDPKAWNKAFGICGKDYPDVPFAAEKPQKAGE</sequence>
<reference evidence="3" key="1">
    <citation type="journal article" date="2014" name="Int. J. Syst. Evol. Microbiol.">
        <title>Complete genome sequence of Corynebacterium casei LMG S-19264T (=DSM 44701T), isolated from a smear-ripened cheese.</title>
        <authorList>
            <consortium name="US DOE Joint Genome Institute (JGI-PGF)"/>
            <person name="Walter F."/>
            <person name="Albersmeier A."/>
            <person name="Kalinowski J."/>
            <person name="Ruckert C."/>
        </authorList>
    </citation>
    <scope>NUCLEOTIDE SEQUENCE</scope>
    <source>
        <strain evidence="3">CGMCC 4.7201</strain>
    </source>
</reference>
<dbReference type="Proteomes" id="UP000641932">
    <property type="component" value="Unassembled WGS sequence"/>
</dbReference>
<keyword evidence="4" id="KW-1185">Reference proteome</keyword>
<comment type="caution">
    <text evidence="3">The sequence shown here is derived from an EMBL/GenBank/DDBJ whole genome shotgun (WGS) entry which is preliminary data.</text>
</comment>
<evidence type="ECO:0008006" key="5">
    <source>
        <dbReference type="Google" id="ProtNLM"/>
    </source>
</evidence>
<gene>
    <name evidence="3" type="ORF">GCM10012280_45640</name>
</gene>
<dbReference type="EMBL" id="BMMS01000020">
    <property type="protein sequence ID" value="GGO93337.1"/>
    <property type="molecule type" value="Genomic_DNA"/>
</dbReference>
<dbReference type="AlphaFoldDB" id="A0A917ZUT2"/>
<feature type="signal peptide" evidence="2">
    <location>
        <begin position="1"/>
        <end position="33"/>
    </location>
</feature>
<proteinExistence type="predicted"/>
<keyword evidence="2" id="KW-0732">Signal</keyword>
<dbReference type="RefSeq" id="WP_189133636.1">
    <property type="nucleotide sequence ID" value="NZ_BMMS01000020.1"/>
</dbReference>
<evidence type="ECO:0000256" key="2">
    <source>
        <dbReference type="SAM" id="SignalP"/>
    </source>
</evidence>
<evidence type="ECO:0000256" key="1">
    <source>
        <dbReference type="SAM" id="MobiDB-lite"/>
    </source>
</evidence>
<evidence type="ECO:0000313" key="3">
    <source>
        <dbReference type="EMBL" id="GGO93337.1"/>
    </source>
</evidence>
<organism evidence="3 4">
    <name type="scientific">Wenjunlia tyrosinilytica</name>
    <dbReference type="NCBI Taxonomy" id="1544741"/>
    <lineage>
        <taxon>Bacteria</taxon>
        <taxon>Bacillati</taxon>
        <taxon>Actinomycetota</taxon>
        <taxon>Actinomycetes</taxon>
        <taxon>Kitasatosporales</taxon>
        <taxon>Streptomycetaceae</taxon>
        <taxon>Wenjunlia</taxon>
    </lineage>
</organism>
<feature type="chain" id="PRO_5037632032" description="Lipoprotein" evidence="2">
    <location>
        <begin position="34"/>
        <end position="178"/>
    </location>
</feature>
<accession>A0A917ZUT2</accession>
<evidence type="ECO:0000313" key="4">
    <source>
        <dbReference type="Proteomes" id="UP000641932"/>
    </source>
</evidence>
<name>A0A917ZUT2_9ACTN</name>